<protein>
    <submittedName>
        <fullName evidence="3">Uncharacterized protein</fullName>
    </submittedName>
</protein>
<dbReference type="EMBL" id="CAJNOJ010000225">
    <property type="protein sequence ID" value="CAF1310845.1"/>
    <property type="molecule type" value="Genomic_DNA"/>
</dbReference>
<dbReference type="OrthoDB" id="10413013at2759"/>
<dbReference type="Proteomes" id="UP000663852">
    <property type="component" value="Unassembled WGS sequence"/>
</dbReference>
<keyword evidence="1" id="KW-0472">Membrane</keyword>
<proteinExistence type="predicted"/>
<evidence type="ECO:0000256" key="1">
    <source>
        <dbReference type="SAM" id="Phobius"/>
    </source>
</evidence>
<dbReference type="Proteomes" id="UP000663828">
    <property type="component" value="Unassembled WGS sequence"/>
</dbReference>
<sequence>MNIQSSNITWELEETSSRLNLKQRLITMTLLAAFGEDFYDPSFAHEFIDIVIHYLPYFSSFLFPLVALIGLPEIRAELKKISRQQTIALNTINPLNL</sequence>
<organism evidence="3 4">
    <name type="scientific">Adineta ricciae</name>
    <name type="common">Rotifer</name>
    <dbReference type="NCBI Taxonomy" id="249248"/>
    <lineage>
        <taxon>Eukaryota</taxon>
        <taxon>Metazoa</taxon>
        <taxon>Spiralia</taxon>
        <taxon>Gnathifera</taxon>
        <taxon>Rotifera</taxon>
        <taxon>Eurotatoria</taxon>
        <taxon>Bdelloidea</taxon>
        <taxon>Adinetida</taxon>
        <taxon>Adinetidae</taxon>
        <taxon>Adineta</taxon>
    </lineage>
</organism>
<name>A0A815V1Y6_ADIRI</name>
<evidence type="ECO:0000313" key="3">
    <source>
        <dbReference type="EMBL" id="CAF1530284.1"/>
    </source>
</evidence>
<gene>
    <name evidence="2" type="ORF">EDS130_LOCUS31134</name>
    <name evidence="3" type="ORF">XAT740_LOCUS41413</name>
</gene>
<comment type="caution">
    <text evidence="3">The sequence shown here is derived from an EMBL/GenBank/DDBJ whole genome shotgun (WGS) entry which is preliminary data.</text>
</comment>
<dbReference type="AlphaFoldDB" id="A0A815V1Y6"/>
<reference evidence="3" key="1">
    <citation type="submission" date="2021-02" db="EMBL/GenBank/DDBJ databases">
        <authorList>
            <person name="Nowell W R."/>
        </authorList>
    </citation>
    <scope>NUCLEOTIDE SEQUENCE</scope>
</reference>
<dbReference type="EMBL" id="CAJNOR010004841">
    <property type="protein sequence ID" value="CAF1530284.1"/>
    <property type="molecule type" value="Genomic_DNA"/>
</dbReference>
<evidence type="ECO:0000313" key="2">
    <source>
        <dbReference type="EMBL" id="CAF1310845.1"/>
    </source>
</evidence>
<keyword evidence="1" id="KW-1133">Transmembrane helix</keyword>
<keyword evidence="1" id="KW-0812">Transmembrane</keyword>
<feature type="transmembrane region" description="Helical" evidence="1">
    <location>
        <begin position="51"/>
        <end position="71"/>
    </location>
</feature>
<accession>A0A815V1Y6</accession>
<evidence type="ECO:0000313" key="4">
    <source>
        <dbReference type="Proteomes" id="UP000663828"/>
    </source>
</evidence>
<keyword evidence="4" id="KW-1185">Reference proteome</keyword>